<feature type="region of interest" description="Disordered" evidence="1">
    <location>
        <begin position="1"/>
        <end position="107"/>
    </location>
</feature>
<feature type="compositionally biased region" description="Low complexity" evidence="1">
    <location>
        <begin position="20"/>
        <end position="39"/>
    </location>
</feature>
<dbReference type="RefSeq" id="WP_238285905.1">
    <property type="nucleotide sequence ID" value="NZ_BPQS01000004.1"/>
</dbReference>
<reference evidence="3" key="1">
    <citation type="journal article" date="2019" name="Int. J. Syst. Evol. Microbiol.">
        <title>The Global Catalogue of Microorganisms (GCM) 10K type strain sequencing project: providing services to taxonomists for standard genome sequencing and annotation.</title>
        <authorList>
            <consortium name="The Broad Institute Genomics Platform"/>
            <consortium name="The Broad Institute Genome Sequencing Center for Infectious Disease"/>
            <person name="Wu L."/>
            <person name="Ma J."/>
        </authorList>
    </citation>
    <scope>NUCLEOTIDE SEQUENCE [LARGE SCALE GENOMIC DNA]</scope>
    <source>
        <strain evidence="3">CECT 7806</strain>
    </source>
</reference>
<evidence type="ECO:0000313" key="3">
    <source>
        <dbReference type="Proteomes" id="UP001244297"/>
    </source>
</evidence>
<sequence length="107" mass="10336">MSNPAKGQSGDGQRHTTKSAQEQKAAEVQAAGSAQAGAGHPEVLEGGKVETPTEGKGHPKSAASNAPAGATSGGATSSATVGKAEQEAAAAAGAGKEQHGRGHRKAE</sequence>
<gene>
    <name evidence="2" type="ORF">QWZ18_19345</name>
</gene>
<organism evidence="2 3">
    <name type="scientific">Methylobacterium longum</name>
    <dbReference type="NCBI Taxonomy" id="767694"/>
    <lineage>
        <taxon>Bacteria</taxon>
        <taxon>Pseudomonadati</taxon>
        <taxon>Pseudomonadota</taxon>
        <taxon>Alphaproteobacteria</taxon>
        <taxon>Hyphomicrobiales</taxon>
        <taxon>Methylobacteriaceae</taxon>
        <taxon>Methylobacterium</taxon>
    </lineage>
</organism>
<dbReference type="EMBL" id="JAUFPT010000062">
    <property type="protein sequence ID" value="MDN3572776.1"/>
    <property type="molecule type" value="Genomic_DNA"/>
</dbReference>
<protein>
    <submittedName>
        <fullName evidence="2">Uncharacterized protein</fullName>
    </submittedName>
</protein>
<proteinExistence type="predicted"/>
<evidence type="ECO:0000256" key="1">
    <source>
        <dbReference type="SAM" id="MobiDB-lite"/>
    </source>
</evidence>
<feature type="compositionally biased region" description="Basic and acidic residues" evidence="1">
    <location>
        <begin position="96"/>
        <end position="107"/>
    </location>
</feature>
<feature type="compositionally biased region" description="Basic and acidic residues" evidence="1">
    <location>
        <begin position="42"/>
        <end position="57"/>
    </location>
</feature>
<feature type="compositionally biased region" description="Low complexity" evidence="1">
    <location>
        <begin position="61"/>
        <end position="95"/>
    </location>
</feature>
<accession>A0ABT8ATN0</accession>
<name>A0ABT8ATN0_9HYPH</name>
<dbReference type="Proteomes" id="UP001244297">
    <property type="component" value="Unassembled WGS sequence"/>
</dbReference>
<keyword evidence="3" id="KW-1185">Reference proteome</keyword>
<comment type="caution">
    <text evidence="2">The sequence shown here is derived from an EMBL/GenBank/DDBJ whole genome shotgun (WGS) entry which is preliminary data.</text>
</comment>
<evidence type="ECO:0000313" key="2">
    <source>
        <dbReference type="EMBL" id="MDN3572776.1"/>
    </source>
</evidence>